<keyword evidence="2" id="KW-1185">Reference proteome</keyword>
<evidence type="ECO:0000313" key="2">
    <source>
        <dbReference type="Proteomes" id="UP001341840"/>
    </source>
</evidence>
<name>A0ABU6ZI61_9FABA</name>
<gene>
    <name evidence="1" type="ORF">PIB30_056624</name>
</gene>
<comment type="caution">
    <text evidence="1">The sequence shown here is derived from an EMBL/GenBank/DDBJ whole genome shotgun (WGS) entry which is preliminary data.</text>
</comment>
<dbReference type="Proteomes" id="UP001341840">
    <property type="component" value="Unassembled WGS sequence"/>
</dbReference>
<proteinExistence type="predicted"/>
<sequence>MKQGKLIAGDGGRRRRSPELLLYAPHTVLPEENCCGPREKNISTLVNSAGSSCCSSTGNQQLMCTDNLISNVAKSLPEEIDAAHQQRWDSVIVNRYLCDLREAKKLGRQERLHKLF</sequence>
<accession>A0ABU6ZI61</accession>
<dbReference type="EMBL" id="JASCZI010272315">
    <property type="protein sequence ID" value="MED6221630.1"/>
    <property type="molecule type" value="Genomic_DNA"/>
</dbReference>
<evidence type="ECO:0000313" key="1">
    <source>
        <dbReference type="EMBL" id="MED6221630.1"/>
    </source>
</evidence>
<organism evidence="1 2">
    <name type="scientific">Stylosanthes scabra</name>
    <dbReference type="NCBI Taxonomy" id="79078"/>
    <lineage>
        <taxon>Eukaryota</taxon>
        <taxon>Viridiplantae</taxon>
        <taxon>Streptophyta</taxon>
        <taxon>Embryophyta</taxon>
        <taxon>Tracheophyta</taxon>
        <taxon>Spermatophyta</taxon>
        <taxon>Magnoliopsida</taxon>
        <taxon>eudicotyledons</taxon>
        <taxon>Gunneridae</taxon>
        <taxon>Pentapetalae</taxon>
        <taxon>rosids</taxon>
        <taxon>fabids</taxon>
        <taxon>Fabales</taxon>
        <taxon>Fabaceae</taxon>
        <taxon>Papilionoideae</taxon>
        <taxon>50 kb inversion clade</taxon>
        <taxon>dalbergioids sensu lato</taxon>
        <taxon>Dalbergieae</taxon>
        <taxon>Pterocarpus clade</taxon>
        <taxon>Stylosanthes</taxon>
    </lineage>
</organism>
<protein>
    <submittedName>
        <fullName evidence="1">Uncharacterized protein</fullName>
    </submittedName>
</protein>
<reference evidence="1 2" key="1">
    <citation type="journal article" date="2023" name="Plants (Basel)">
        <title>Bridging the Gap: Combining Genomics and Transcriptomics Approaches to Understand Stylosanthes scabra, an Orphan Legume from the Brazilian Caatinga.</title>
        <authorList>
            <person name="Ferreira-Neto J.R.C."/>
            <person name="da Silva M.D."/>
            <person name="Binneck E."/>
            <person name="de Melo N.F."/>
            <person name="da Silva R.H."/>
            <person name="de Melo A.L.T.M."/>
            <person name="Pandolfi V."/>
            <person name="Bustamante F.O."/>
            <person name="Brasileiro-Vidal A.C."/>
            <person name="Benko-Iseppon A.M."/>
        </authorList>
    </citation>
    <scope>NUCLEOTIDE SEQUENCE [LARGE SCALE GENOMIC DNA]</scope>
    <source>
        <tissue evidence="1">Leaves</tissue>
    </source>
</reference>